<dbReference type="RefSeq" id="WP_054677789.1">
    <property type="nucleotide sequence ID" value="NZ_AYYO01000011.1"/>
</dbReference>
<dbReference type="PANTHER" id="PTHR37299">
    <property type="entry name" value="TRANSCRIPTIONAL REGULATOR-RELATED"/>
    <property type="match status" value="1"/>
</dbReference>
<dbReference type="PATRIC" id="fig|1291052.5.peg.925"/>
<dbReference type="GO" id="GO:0000156">
    <property type="term" value="F:phosphorelay response regulator activity"/>
    <property type="evidence" value="ECO:0007669"/>
    <property type="project" value="InterPro"/>
</dbReference>
<feature type="domain" description="HTH LytTR-type" evidence="1">
    <location>
        <begin position="42"/>
        <end position="145"/>
    </location>
</feature>
<keyword evidence="3" id="KW-1185">Reference proteome</keyword>
<dbReference type="Pfam" id="PF04397">
    <property type="entry name" value="LytTR"/>
    <property type="match status" value="1"/>
</dbReference>
<dbReference type="InterPro" id="IPR007492">
    <property type="entry name" value="LytTR_DNA-bd_dom"/>
</dbReference>
<evidence type="ECO:0000259" key="1">
    <source>
        <dbReference type="PROSITE" id="PS50930"/>
    </source>
</evidence>
<dbReference type="EMBL" id="AYYO01000011">
    <property type="protein sequence ID" value="KRM55859.1"/>
    <property type="molecule type" value="Genomic_DNA"/>
</dbReference>
<dbReference type="Proteomes" id="UP000051679">
    <property type="component" value="Unassembled WGS sequence"/>
</dbReference>
<dbReference type="OrthoDB" id="9808614at2"/>
<gene>
    <name evidence="2" type="ORF">FC18_GL000909</name>
</gene>
<dbReference type="SMART" id="SM00850">
    <property type="entry name" value="LytTR"/>
    <property type="match status" value="1"/>
</dbReference>
<dbReference type="STRING" id="1291052.FC18_GL000909"/>
<evidence type="ECO:0000313" key="2">
    <source>
        <dbReference type="EMBL" id="KRM55859.1"/>
    </source>
</evidence>
<accession>A0A0R1ZXN2</accession>
<dbReference type="PANTHER" id="PTHR37299:SF4">
    <property type="entry name" value="TRANSCRIPTIONAL REGULATOR"/>
    <property type="match status" value="1"/>
</dbReference>
<dbReference type="AlphaFoldDB" id="A0A0R1ZXN2"/>
<name>A0A0R1ZXN2_9LACO</name>
<reference evidence="2 3" key="1">
    <citation type="journal article" date="2015" name="Genome Announc.">
        <title>Expanding the biotechnology potential of lactobacilli through comparative genomics of 213 strains and associated genera.</title>
        <authorList>
            <person name="Sun Z."/>
            <person name="Harris H.M."/>
            <person name="McCann A."/>
            <person name="Guo C."/>
            <person name="Argimon S."/>
            <person name="Zhang W."/>
            <person name="Yang X."/>
            <person name="Jeffery I.B."/>
            <person name="Cooney J.C."/>
            <person name="Kagawa T.F."/>
            <person name="Liu W."/>
            <person name="Song Y."/>
            <person name="Salvetti E."/>
            <person name="Wrobel A."/>
            <person name="Rasinkangas P."/>
            <person name="Parkhill J."/>
            <person name="Rea M.C."/>
            <person name="O'Sullivan O."/>
            <person name="Ritari J."/>
            <person name="Douillard F.P."/>
            <person name="Paul Ross R."/>
            <person name="Yang R."/>
            <person name="Briner A.E."/>
            <person name="Felis G.E."/>
            <person name="de Vos W.M."/>
            <person name="Barrangou R."/>
            <person name="Klaenhammer T.R."/>
            <person name="Caufield P.W."/>
            <person name="Cui Y."/>
            <person name="Zhang H."/>
            <person name="O'Toole P.W."/>
        </authorList>
    </citation>
    <scope>NUCLEOTIDE SEQUENCE [LARGE SCALE GENOMIC DNA]</scope>
    <source>
        <strain evidence="2 3">DSM 20505</strain>
    </source>
</reference>
<comment type="caution">
    <text evidence="2">The sequence shown here is derived from an EMBL/GenBank/DDBJ whole genome shotgun (WGS) entry which is preliminary data.</text>
</comment>
<dbReference type="PROSITE" id="PS50930">
    <property type="entry name" value="HTH_LYTTR"/>
    <property type="match status" value="1"/>
</dbReference>
<dbReference type="GO" id="GO:0003677">
    <property type="term" value="F:DNA binding"/>
    <property type="evidence" value="ECO:0007669"/>
    <property type="project" value="InterPro"/>
</dbReference>
<protein>
    <recommendedName>
        <fullName evidence="1">HTH LytTR-type domain-containing protein</fullName>
    </recommendedName>
</protein>
<dbReference type="Gene3D" id="2.40.50.1020">
    <property type="entry name" value="LytTr DNA-binding domain"/>
    <property type="match status" value="1"/>
</dbReference>
<dbReference type="InterPro" id="IPR046947">
    <property type="entry name" value="LytR-like"/>
</dbReference>
<proteinExistence type="predicted"/>
<evidence type="ECO:0000313" key="3">
    <source>
        <dbReference type="Proteomes" id="UP000051679"/>
    </source>
</evidence>
<organism evidence="2 3">
    <name type="scientific">Lacticaseibacillus sharpeae JCM 1186 = DSM 20505</name>
    <dbReference type="NCBI Taxonomy" id="1291052"/>
    <lineage>
        <taxon>Bacteria</taxon>
        <taxon>Bacillati</taxon>
        <taxon>Bacillota</taxon>
        <taxon>Bacilli</taxon>
        <taxon>Lactobacillales</taxon>
        <taxon>Lactobacillaceae</taxon>
        <taxon>Lacticaseibacillus</taxon>
    </lineage>
</organism>
<sequence>MKIHIEIDDTLQEPVVTIKAASADPELGRIQQLLTTPVDQTLACFKDTTEHFIHLSDILFIETSDRLLQVHTADNIYTNKHSLHELIAVLPGSFLQIAKSTVVNLNQVGAVTHSIANCSVGFHHSYKQVYASRRYYKLLLERLGEMRSL</sequence>